<sequence length="97" mass="10712">MSKRMFVALFFALVTISSVFGMHEQETRELEAQEVEECENGEVYLECGSECPEACYNLGQPRACGLRCKTGCFCSEGLIRNPDGDCVAPGDCPDILY</sequence>
<dbReference type="Gene3D" id="2.10.25.10">
    <property type="entry name" value="Laminin"/>
    <property type="match status" value="1"/>
</dbReference>
<evidence type="ECO:0000313" key="5">
    <source>
        <dbReference type="EMBL" id="CAB3372572.1"/>
    </source>
</evidence>
<accession>A0A8S1CWR0</accession>
<dbReference type="PANTHER" id="PTHR23259:SF70">
    <property type="entry name" value="ACCESSORY GLAND PROTEIN ACP62F-RELATED"/>
    <property type="match status" value="1"/>
</dbReference>
<keyword evidence="6" id="KW-1185">Reference proteome</keyword>
<protein>
    <recommendedName>
        <fullName evidence="4">TIL domain-containing protein</fullName>
    </recommendedName>
</protein>
<organism evidence="5 6">
    <name type="scientific">Cloeon dipterum</name>
    <dbReference type="NCBI Taxonomy" id="197152"/>
    <lineage>
        <taxon>Eukaryota</taxon>
        <taxon>Metazoa</taxon>
        <taxon>Ecdysozoa</taxon>
        <taxon>Arthropoda</taxon>
        <taxon>Hexapoda</taxon>
        <taxon>Insecta</taxon>
        <taxon>Pterygota</taxon>
        <taxon>Palaeoptera</taxon>
        <taxon>Ephemeroptera</taxon>
        <taxon>Pisciforma</taxon>
        <taxon>Baetidae</taxon>
        <taxon>Cloeon</taxon>
    </lineage>
</organism>
<evidence type="ECO:0000259" key="4">
    <source>
        <dbReference type="Pfam" id="PF01826"/>
    </source>
</evidence>
<keyword evidence="1" id="KW-0646">Protease inhibitor</keyword>
<dbReference type="Pfam" id="PF01826">
    <property type="entry name" value="TIL"/>
    <property type="match status" value="1"/>
</dbReference>
<evidence type="ECO:0000256" key="3">
    <source>
        <dbReference type="SAM" id="SignalP"/>
    </source>
</evidence>
<name>A0A8S1CWR0_9INSE</name>
<dbReference type="InterPro" id="IPR002919">
    <property type="entry name" value="TIL_dom"/>
</dbReference>
<dbReference type="EMBL" id="CADEPI010000074">
    <property type="protein sequence ID" value="CAB3372572.1"/>
    <property type="molecule type" value="Genomic_DNA"/>
</dbReference>
<proteinExistence type="predicted"/>
<feature type="domain" description="TIL" evidence="4">
    <location>
        <begin position="38"/>
        <end position="92"/>
    </location>
</feature>
<comment type="caution">
    <text evidence="5">The sequence shown here is derived from an EMBL/GenBank/DDBJ whole genome shotgun (WGS) entry which is preliminary data.</text>
</comment>
<dbReference type="OrthoDB" id="6781148at2759"/>
<dbReference type="PANTHER" id="PTHR23259">
    <property type="entry name" value="RIDDLE"/>
    <property type="match status" value="1"/>
</dbReference>
<feature type="chain" id="PRO_5035791241" description="TIL domain-containing protein" evidence="3">
    <location>
        <begin position="22"/>
        <end position="97"/>
    </location>
</feature>
<dbReference type="InterPro" id="IPR036084">
    <property type="entry name" value="Ser_inhib-like_sf"/>
</dbReference>
<keyword evidence="2" id="KW-1015">Disulfide bond</keyword>
<dbReference type="SUPFAM" id="SSF57567">
    <property type="entry name" value="Serine protease inhibitors"/>
    <property type="match status" value="1"/>
</dbReference>
<evidence type="ECO:0000313" key="6">
    <source>
        <dbReference type="Proteomes" id="UP000494165"/>
    </source>
</evidence>
<dbReference type="Proteomes" id="UP000494165">
    <property type="component" value="Unassembled WGS sequence"/>
</dbReference>
<dbReference type="CDD" id="cd19941">
    <property type="entry name" value="TIL"/>
    <property type="match status" value="1"/>
</dbReference>
<keyword evidence="3" id="KW-0732">Signal</keyword>
<gene>
    <name evidence="5" type="ORF">CLODIP_2_CD09505</name>
</gene>
<dbReference type="GO" id="GO:0030414">
    <property type="term" value="F:peptidase inhibitor activity"/>
    <property type="evidence" value="ECO:0007669"/>
    <property type="project" value="UniProtKB-KW"/>
</dbReference>
<feature type="signal peptide" evidence="3">
    <location>
        <begin position="1"/>
        <end position="21"/>
    </location>
</feature>
<evidence type="ECO:0000256" key="2">
    <source>
        <dbReference type="ARBA" id="ARBA00023157"/>
    </source>
</evidence>
<dbReference type="InterPro" id="IPR051368">
    <property type="entry name" value="SerProtInhib-TIL_Domain"/>
</dbReference>
<dbReference type="AlphaFoldDB" id="A0A8S1CWR0"/>
<reference evidence="5 6" key="1">
    <citation type="submission" date="2020-04" db="EMBL/GenBank/DDBJ databases">
        <authorList>
            <person name="Alioto T."/>
            <person name="Alioto T."/>
            <person name="Gomez Garrido J."/>
        </authorList>
    </citation>
    <scope>NUCLEOTIDE SEQUENCE [LARGE SCALE GENOMIC DNA]</scope>
</reference>
<evidence type="ECO:0000256" key="1">
    <source>
        <dbReference type="ARBA" id="ARBA00022690"/>
    </source>
</evidence>